<evidence type="ECO:0000256" key="10">
    <source>
        <dbReference type="PIRSR" id="PIRSR000390-1"/>
    </source>
</evidence>
<dbReference type="PIRSF" id="PIRSF000390">
    <property type="entry name" value="PLP_StrS"/>
    <property type="match status" value="1"/>
</dbReference>
<organism evidence="13 14">
    <name type="scientific">Arachidicoccus rhizosphaerae</name>
    <dbReference type="NCBI Taxonomy" id="551991"/>
    <lineage>
        <taxon>Bacteria</taxon>
        <taxon>Pseudomonadati</taxon>
        <taxon>Bacteroidota</taxon>
        <taxon>Chitinophagia</taxon>
        <taxon>Chitinophagales</taxon>
        <taxon>Chitinophagaceae</taxon>
        <taxon>Arachidicoccus</taxon>
    </lineage>
</organism>
<comment type="catalytic activity">
    <reaction evidence="7">
        <text>GDP-alpha-D-perosamine + 2-oxoglutarate = GDP-4-dehydro-alpha-D-rhamnose + L-glutamate</text>
        <dbReference type="Rhea" id="RHEA:36779"/>
        <dbReference type="ChEBI" id="CHEBI:16810"/>
        <dbReference type="ChEBI" id="CHEBI:29985"/>
        <dbReference type="ChEBI" id="CHEBI:57964"/>
        <dbReference type="ChEBI" id="CHEBI:73996"/>
        <dbReference type="EC" id="2.6.1.102"/>
    </reaction>
</comment>
<evidence type="ECO:0000256" key="2">
    <source>
        <dbReference type="ARBA" id="ARBA00005125"/>
    </source>
</evidence>
<dbReference type="InterPro" id="IPR026385">
    <property type="entry name" value="LegC-like"/>
</dbReference>
<evidence type="ECO:0000256" key="11">
    <source>
        <dbReference type="PIRSR" id="PIRSR000390-2"/>
    </source>
</evidence>
<dbReference type="EMBL" id="FNQY01000034">
    <property type="protein sequence ID" value="SEA62250.1"/>
    <property type="molecule type" value="Genomic_DNA"/>
</dbReference>
<accession>A0A1H4CPK6</accession>
<feature type="active site" description="Proton acceptor" evidence="10">
    <location>
        <position position="216"/>
    </location>
</feature>
<evidence type="ECO:0000256" key="5">
    <source>
        <dbReference type="ARBA" id="ARBA00022898"/>
    </source>
</evidence>
<name>A0A1H4CPK6_9BACT</name>
<evidence type="ECO:0000256" key="9">
    <source>
        <dbReference type="ARBA" id="ARBA00074221"/>
    </source>
</evidence>
<sequence length="381" mass="42619">MDVECIIDFIRDIFKTQEFIPLHTPTFNGKEKKYLLETIDSTYVSSVGAFVNKFEADLANYCGAKYAIACVNGTSALHIALLVSGVVQNDEVLTQAITFIATGNAISYIGARPVFIDVDKDTMGMSPESLKSFLEAYAEQRADGFTYNKISGKRIKACVPMHTFGLPLRIDEILNICNAWNIVLIEDAAESIGSFFKGKHTGTYGKVGTFSFNGNKTITCGGGGALITDDEYVAKELKHLTTQAKVPHPWRFRHDAVGYNYRMPNLNAALVCAQLEELDGFIENKRELALSYRNFFKNADVQFVSEIKHAKSNYWLNAICFHDRSAQEDFLKVSNDRGVMTRPIWDLMNTMPMFSDCLTDGLENSIWLSDRIVNIPSSVRI</sequence>
<dbReference type="PANTHER" id="PTHR30244:SF30">
    <property type="entry name" value="BLR5990 PROTEIN"/>
    <property type="match status" value="1"/>
</dbReference>
<dbReference type="GO" id="GO:0030170">
    <property type="term" value="F:pyridoxal phosphate binding"/>
    <property type="evidence" value="ECO:0007669"/>
    <property type="project" value="TreeGrafter"/>
</dbReference>
<dbReference type="GO" id="GO:0102933">
    <property type="term" value="F:GDP-4-dehydro-6-deoxy-D-mannose-4-aminotransferase activity"/>
    <property type="evidence" value="ECO:0007669"/>
    <property type="project" value="UniProtKB-EC"/>
</dbReference>
<reference evidence="13 14" key="1">
    <citation type="submission" date="2016-10" db="EMBL/GenBank/DDBJ databases">
        <authorList>
            <person name="de Groot N.N."/>
        </authorList>
    </citation>
    <scope>NUCLEOTIDE SEQUENCE [LARGE SCALE GENOMIC DNA]</scope>
    <source>
        <strain evidence="13 14">Vu-144</strain>
    </source>
</reference>
<keyword evidence="4 13" id="KW-0808">Transferase</keyword>
<protein>
    <recommendedName>
        <fullName evidence="9">GDP-perosamine synthase</fullName>
        <ecNumber evidence="8">2.6.1.102</ecNumber>
    </recommendedName>
</protein>
<comment type="pathway">
    <text evidence="2">Bacterial outer membrane biogenesis; LPS O-antigen biosynthesis.</text>
</comment>
<evidence type="ECO:0000256" key="4">
    <source>
        <dbReference type="ARBA" id="ARBA00022679"/>
    </source>
</evidence>
<dbReference type="InterPro" id="IPR015421">
    <property type="entry name" value="PyrdxlP-dep_Trfase_major"/>
</dbReference>
<dbReference type="CDD" id="cd00616">
    <property type="entry name" value="AHBA_syn"/>
    <property type="match status" value="1"/>
</dbReference>
<keyword evidence="5 11" id="KW-0663">Pyridoxal phosphate</keyword>
<dbReference type="InterPro" id="IPR015424">
    <property type="entry name" value="PyrdxlP-dep_Trfase"/>
</dbReference>
<evidence type="ECO:0000256" key="7">
    <source>
        <dbReference type="ARBA" id="ARBA00051587"/>
    </source>
</evidence>
<dbReference type="Gene3D" id="3.40.640.10">
    <property type="entry name" value="Type I PLP-dependent aspartate aminotransferase-like (Major domain)"/>
    <property type="match status" value="1"/>
</dbReference>
<dbReference type="SUPFAM" id="SSF53383">
    <property type="entry name" value="PLP-dependent transferases"/>
    <property type="match status" value="1"/>
</dbReference>
<gene>
    <name evidence="13" type="ORF">SAMN05192529_13423</name>
</gene>
<dbReference type="Pfam" id="PF01041">
    <property type="entry name" value="DegT_DnrJ_EryC1"/>
    <property type="match status" value="1"/>
</dbReference>
<dbReference type="NCBIfam" id="TIGR04181">
    <property type="entry name" value="NHT_00031"/>
    <property type="match status" value="1"/>
</dbReference>
<dbReference type="PANTHER" id="PTHR30244">
    <property type="entry name" value="TRANSAMINASE"/>
    <property type="match status" value="1"/>
</dbReference>
<dbReference type="Gene3D" id="3.90.1150.10">
    <property type="entry name" value="Aspartate Aminotransferase, domain 1"/>
    <property type="match status" value="1"/>
</dbReference>
<dbReference type="AlphaFoldDB" id="A0A1H4CPK6"/>
<dbReference type="InterPro" id="IPR000653">
    <property type="entry name" value="DegT/StrS_aminotransferase"/>
</dbReference>
<dbReference type="EC" id="2.6.1.102" evidence="8"/>
<dbReference type="FunFam" id="3.40.640.10:FF:000090">
    <property type="entry name" value="Pyridoxal phosphate-dependent aminotransferase"/>
    <property type="match status" value="1"/>
</dbReference>
<dbReference type="STRING" id="551991.SAMN05192529_13423"/>
<evidence type="ECO:0000313" key="13">
    <source>
        <dbReference type="EMBL" id="SEA62250.1"/>
    </source>
</evidence>
<keyword evidence="3 13" id="KW-0032">Aminotransferase</keyword>
<dbReference type="GO" id="GO:0000271">
    <property type="term" value="P:polysaccharide biosynthetic process"/>
    <property type="evidence" value="ECO:0007669"/>
    <property type="project" value="TreeGrafter"/>
</dbReference>
<dbReference type="InterPro" id="IPR015422">
    <property type="entry name" value="PyrdxlP-dep_Trfase_small"/>
</dbReference>
<dbReference type="OrthoDB" id="9810913at2"/>
<dbReference type="RefSeq" id="WP_091401219.1">
    <property type="nucleotide sequence ID" value="NZ_FNQY01000034.1"/>
</dbReference>
<evidence type="ECO:0000256" key="6">
    <source>
        <dbReference type="ARBA" id="ARBA00037999"/>
    </source>
</evidence>
<dbReference type="Proteomes" id="UP000199041">
    <property type="component" value="Unassembled WGS sequence"/>
</dbReference>
<comment type="similarity">
    <text evidence="6 12">Belongs to the DegT/DnrJ/EryC1 family.</text>
</comment>
<evidence type="ECO:0000256" key="8">
    <source>
        <dbReference type="ARBA" id="ARBA00066317"/>
    </source>
</evidence>
<evidence type="ECO:0000313" key="14">
    <source>
        <dbReference type="Proteomes" id="UP000199041"/>
    </source>
</evidence>
<comment type="cofactor">
    <cofactor evidence="1">
        <name>pyridoxal 5'-phosphate</name>
        <dbReference type="ChEBI" id="CHEBI:597326"/>
    </cofactor>
</comment>
<proteinExistence type="inferred from homology"/>
<evidence type="ECO:0000256" key="12">
    <source>
        <dbReference type="RuleBase" id="RU004508"/>
    </source>
</evidence>
<evidence type="ECO:0000256" key="3">
    <source>
        <dbReference type="ARBA" id="ARBA00022576"/>
    </source>
</evidence>
<evidence type="ECO:0000256" key="1">
    <source>
        <dbReference type="ARBA" id="ARBA00001933"/>
    </source>
</evidence>
<feature type="modified residue" description="N6-(pyridoxal phosphate)lysine" evidence="11">
    <location>
        <position position="216"/>
    </location>
</feature>
<keyword evidence="14" id="KW-1185">Reference proteome</keyword>